<sequence length="79" mass="8229">MNLTKNAYGLYALVFIVAWVGALLLGVPAHILILLAIASACPLMMLLMMHGGHGDGSRNAGQADPPDKHEPHHPGPAGP</sequence>
<name>A0ABT9RIZ2_9ACTN</name>
<dbReference type="RefSeq" id="WP_306872025.1">
    <property type="nucleotide sequence ID" value="NZ_JAUSRB010000002.1"/>
</dbReference>
<reference evidence="3 4" key="1">
    <citation type="submission" date="2023-07" db="EMBL/GenBank/DDBJ databases">
        <title>Sequencing the genomes of 1000 actinobacteria strains.</title>
        <authorList>
            <person name="Klenk H.-P."/>
        </authorList>
    </citation>
    <scope>NUCLEOTIDE SEQUENCE [LARGE SCALE GENOMIC DNA]</scope>
    <source>
        <strain evidence="3 4">DSM 44109</strain>
    </source>
</reference>
<evidence type="ECO:0000313" key="4">
    <source>
        <dbReference type="Proteomes" id="UP001230426"/>
    </source>
</evidence>
<evidence type="ECO:0000256" key="2">
    <source>
        <dbReference type="SAM" id="Phobius"/>
    </source>
</evidence>
<protein>
    <recommendedName>
        <fullName evidence="5">DUF2933 domain-containing protein</fullName>
    </recommendedName>
</protein>
<comment type="caution">
    <text evidence="3">The sequence shown here is derived from an EMBL/GenBank/DDBJ whole genome shotgun (WGS) entry which is preliminary data.</text>
</comment>
<accession>A0ABT9RIZ2</accession>
<feature type="region of interest" description="Disordered" evidence="1">
    <location>
        <begin position="54"/>
        <end position="79"/>
    </location>
</feature>
<dbReference type="Pfam" id="PF11666">
    <property type="entry name" value="DUF2933"/>
    <property type="match status" value="1"/>
</dbReference>
<dbReference type="InterPro" id="IPR021682">
    <property type="entry name" value="DUF2933"/>
</dbReference>
<keyword evidence="2" id="KW-1133">Transmembrane helix</keyword>
<evidence type="ECO:0000256" key="1">
    <source>
        <dbReference type="SAM" id="MobiDB-lite"/>
    </source>
</evidence>
<dbReference type="EMBL" id="JAUSRB010000002">
    <property type="protein sequence ID" value="MDP9868792.1"/>
    <property type="molecule type" value="Genomic_DNA"/>
</dbReference>
<proteinExistence type="predicted"/>
<evidence type="ECO:0000313" key="3">
    <source>
        <dbReference type="EMBL" id="MDP9868792.1"/>
    </source>
</evidence>
<dbReference type="Proteomes" id="UP001230426">
    <property type="component" value="Unassembled WGS sequence"/>
</dbReference>
<evidence type="ECO:0008006" key="5">
    <source>
        <dbReference type="Google" id="ProtNLM"/>
    </source>
</evidence>
<keyword evidence="4" id="KW-1185">Reference proteome</keyword>
<keyword evidence="2" id="KW-0812">Transmembrane</keyword>
<keyword evidence="2" id="KW-0472">Membrane</keyword>
<feature type="transmembrane region" description="Helical" evidence="2">
    <location>
        <begin position="7"/>
        <end position="25"/>
    </location>
</feature>
<gene>
    <name evidence="3" type="ORF">J2S55_008058</name>
</gene>
<feature type="transmembrane region" description="Helical" evidence="2">
    <location>
        <begin position="31"/>
        <end position="49"/>
    </location>
</feature>
<organism evidence="3 4">
    <name type="scientific">Streptosporangium brasiliense</name>
    <dbReference type="NCBI Taxonomy" id="47480"/>
    <lineage>
        <taxon>Bacteria</taxon>
        <taxon>Bacillati</taxon>
        <taxon>Actinomycetota</taxon>
        <taxon>Actinomycetes</taxon>
        <taxon>Streptosporangiales</taxon>
        <taxon>Streptosporangiaceae</taxon>
        <taxon>Streptosporangium</taxon>
    </lineage>
</organism>